<comment type="function">
    <text evidence="11">Catalyzes the oxidation of long-chain primary alcohols and the oxidation of S-(hydroxymethyl) glutathione. Also oxidizes long chain omega-hydroxy fatty acids, such as 20-HETE, producing both the intermediate aldehyde, 20-oxoarachidonate and the end product, a dicarboxylic acid, (5Z,8Z,11Z,14Z)-eicosatetraenedioate. Class-III ADH is remarkably ineffective in oxidizing ethanol. Required for clearance of cellular formaldehyde, a cytotoxic and carcinogenic metabolite that induces DNA damage. Also acts as a S-nitroso-glutathione reductase by catalyzing the NADH-dependent reduction of S-nitrosoglutathione, thereby regulating protein S-nitrosylation.</text>
</comment>
<dbReference type="InterPro" id="IPR013149">
    <property type="entry name" value="ADH-like_C"/>
</dbReference>
<comment type="catalytic activity">
    <reaction evidence="12">
        <text>S-(hydroxymethyl)glutathione + NADP(+) = S-formylglutathione + NADPH + H(+)</text>
        <dbReference type="Rhea" id="RHEA:19981"/>
        <dbReference type="ChEBI" id="CHEBI:15378"/>
        <dbReference type="ChEBI" id="CHEBI:57688"/>
        <dbReference type="ChEBI" id="CHEBI:57783"/>
        <dbReference type="ChEBI" id="CHEBI:58349"/>
        <dbReference type="ChEBI" id="CHEBI:58758"/>
        <dbReference type="EC" id="1.1.1.284"/>
    </reaction>
</comment>
<reference evidence="25" key="2">
    <citation type="submission" date="2025-04" db="UniProtKB">
        <authorList>
            <consortium name="RefSeq"/>
        </authorList>
    </citation>
    <scope>IDENTIFICATION</scope>
</reference>
<evidence type="ECO:0000313" key="24">
    <source>
        <dbReference type="Proteomes" id="UP000694906"/>
    </source>
</evidence>
<evidence type="ECO:0000256" key="4">
    <source>
        <dbReference type="ARBA" id="ARBA00011738"/>
    </source>
</evidence>
<reference evidence="22 23" key="1">
    <citation type="journal article" date="2011" name="Nature">
        <title>Genome sequencing reveals insights into physiology and longevity of the naked mole rat.</title>
        <authorList>
            <person name="Kim E.B."/>
            <person name="Fang X."/>
            <person name="Fushan A.A."/>
            <person name="Huang Z."/>
            <person name="Lobanov A.V."/>
            <person name="Han L."/>
            <person name="Marino S.M."/>
            <person name="Sun X."/>
            <person name="Turanov A.A."/>
            <person name="Yang P."/>
            <person name="Yim S.H."/>
            <person name="Zhao X."/>
            <person name="Kasaikina M.V."/>
            <person name="Stoletzki N."/>
            <person name="Peng C."/>
            <person name="Polak P."/>
            <person name="Xiong Z."/>
            <person name="Kiezun A."/>
            <person name="Zhu Y."/>
            <person name="Chen Y."/>
            <person name="Kryukov G.V."/>
            <person name="Zhang Q."/>
            <person name="Peshkin L."/>
            <person name="Yang L."/>
            <person name="Bronson R.T."/>
            <person name="Buffenstein R."/>
            <person name="Wang B."/>
            <person name="Han C."/>
            <person name="Li Q."/>
            <person name="Chen L."/>
            <person name="Zhao W."/>
            <person name="Sunyaev S.R."/>
            <person name="Park T.J."/>
            <person name="Zhang G."/>
            <person name="Wang J."/>
            <person name="Gladyshev V.N."/>
        </authorList>
    </citation>
    <scope>NUCLEOTIDE SEQUENCE [LARGE SCALE GENOMIC DNA]</scope>
</reference>
<comment type="catalytic activity">
    <reaction evidence="17">
        <text>a secondary alcohol + NAD(+) = a ketone + NADH + H(+)</text>
        <dbReference type="Rhea" id="RHEA:10740"/>
        <dbReference type="ChEBI" id="CHEBI:15378"/>
        <dbReference type="ChEBI" id="CHEBI:17087"/>
        <dbReference type="ChEBI" id="CHEBI:35681"/>
        <dbReference type="ChEBI" id="CHEBI:57540"/>
        <dbReference type="ChEBI" id="CHEBI:57945"/>
        <dbReference type="EC" id="1.1.1.1"/>
    </reaction>
</comment>
<dbReference type="Proteomes" id="UP000694906">
    <property type="component" value="Unplaced"/>
</dbReference>
<evidence type="ECO:0000313" key="23">
    <source>
        <dbReference type="Proteomes" id="UP000006813"/>
    </source>
</evidence>
<proteinExistence type="inferred from homology"/>
<evidence type="ECO:0000256" key="19">
    <source>
        <dbReference type="RuleBase" id="RU362016"/>
    </source>
</evidence>
<keyword evidence="10 19" id="KW-0520">NAD</keyword>
<dbReference type="InterPro" id="IPR002328">
    <property type="entry name" value="ADH_Zn_CS"/>
</dbReference>
<evidence type="ECO:0000256" key="1">
    <source>
        <dbReference type="ARBA" id="ARBA00001947"/>
    </source>
</evidence>
<evidence type="ECO:0000256" key="5">
    <source>
        <dbReference type="ARBA" id="ARBA00022490"/>
    </source>
</evidence>
<evidence type="ECO:0000256" key="9">
    <source>
        <dbReference type="ARBA" id="ARBA00023002"/>
    </source>
</evidence>
<dbReference type="RefSeq" id="XP_004870834.1">
    <property type="nucleotide sequence ID" value="XM_004870777.3"/>
</dbReference>
<dbReference type="GO" id="GO:0008270">
    <property type="term" value="F:zinc ion binding"/>
    <property type="evidence" value="ECO:0007669"/>
    <property type="project" value="InterPro"/>
</dbReference>
<evidence type="ECO:0000256" key="12">
    <source>
        <dbReference type="ARBA" id="ARBA00047793"/>
    </source>
</evidence>
<gene>
    <name evidence="25" type="primary">LOC101707720</name>
    <name evidence="22" type="ORF">GW7_12661</name>
</gene>
<dbReference type="NCBIfam" id="TIGR02818">
    <property type="entry name" value="adh_III_F_hyde"/>
    <property type="match status" value="1"/>
</dbReference>
<keyword evidence="5" id="KW-0963">Cytoplasm</keyword>
<evidence type="ECO:0000256" key="6">
    <source>
        <dbReference type="ARBA" id="ARBA00022723"/>
    </source>
</evidence>
<evidence type="ECO:0000256" key="8">
    <source>
        <dbReference type="ARBA" id="ARBA00022990"/>
    </source>
</evidence>
<dbReference type="PANTHER" id="PTHR43880:SF4">
    <property type="entry name" value="ALCOHOL DEHYDROGENASE CLASS-3"/>
    <property type="match status" value="1"/>
</dbReference>
<dbReference type="CDD" id="cd08300">
    <property type="entry name" value="alcohol_DH_class_III"/>
    <property type="match status" value="1"/>
</dbReference>
<dbReference type="PANTHER" id="PTHR43880">
    <property type="entry name" value="ALCOHOL DEHYDROGENASE"/>
    <property type="match status" value="1"/>
</dbReference>
<evidence type="ECO:0000256" key="2">
    <source>
        <dbReference type="ARBA" id="ARBA00004496"/>
    </source>
</evidence>
<dbReference type="FunFam" id="3.40.50.720:FF:000003">
    <property type="entry name" value="S-(hydroxymethyl)glutathione dehydrogenase"/>
    <property type="match status" value="1"/>
</dbReference>
<name>G5BEU8_HETGA</name>
<comment type="subunit">
    <text evidence="4">Homodimer.</text>
</comment>
<dbReference type="InterPro" id="IPR014183">
    <property type="entry name" value="ADH_3"/>
</dbReference>
<dbReference type="SUPFAM" id="SSF50129">
    <property type="entry name" value="GroES-like"/>
    <property type="match status" value="2"/>
</dbReference>
<dbReference type="FunFam" id="3.90.180.10:FF:000001">
    <property type="entry name" value="S-(hydroxymethyl)glutathione dehydrogenase"/>
    <property type="match status" value="1"/>
</dbReference>
<comment type="catalytic activity">
    <reaction evidence="13">
        <text>20-oxo-(5Z,8Z,11Z,14Z)-eicosatetraenoate + NAD(+) + H2O = (5Z,8Z,11Z,14Z)-eicosatetraenedioate + NADH + 2 H(+)</text>
        <dbReference type="Rhea" id="RHEA:39803"/>
        <dbReference type="ChEBI" id="CHEBI:15377"/>
        <dbReference type="ChEBI" id="CHEBI:15378"/>
        <dbReference type="ChEBI" id="CHEBI:57540"/>
        <dbReference type="ChEBI" id="CHEBI:57945"/>
        <dbReference type="ChEBI" id="CHEBI:76645"/>
        <dbReference type="ChEBI" id="CHEBI:76647"/>
    </reaction>
    <physiologicalReaction direction="left-to-right" evidence="13">
        <dbReference type="Rhea" id="RHEA:39804"/>
    </physiologicalReaction>
</comment>
<evidence type="ECO:0000259" key="21">
    <source>
        <dbReference type="Pfam" id="PF08240"/>
    </source>
</evidence>
<evidence type="ECO:0000256" key="10">
    <source>
        <dbReference type="ARBA" id="ARBA00023027"/>
    </source>
</evidence>
<dbReference type="STRING" id="10181.G5BEU8"/>
<dbReference type="GO" id="GO:0051903">
    <property type="term" value="F:S-(hydroxymethyl)glutathione dehydrogenase [NAD(P)+] activity"/>
    <property type="evidence" value="ECO:0007669"/>
    <property type="project" value="UniProtKB-EC"/>
</dbReference>
<dbReference type="GeneID" id="101707720"/>
<comment type="catalytic activity">
    <reaction evidence="18">
        <text>a primary alcohol + NAD(+) = an aldehyde + NADH + H(+)</text>
        <dbReference type="Rhea" id="RHEA:10736"/>
        <dbReference type="ChEBI" id="CHEBI:15378"/>
        <dbReference type="ChEBI" id="CHEBI:15734"/>
        <dbReference type="ChEBI" id="CHEBI:17478"/>
        <dbReference type="ChEBI" id="CHEBI:57540"/>
        <dbReference type="ChEBI" id="CHEBI:57945"/>
        <dbReference type="EC" id="1.1.1.1"/>
    </reaction>
</comment>
<dbReference type="InParanoid" id="G5BEU8"/>
<keyword evidence="8" id="KW-0007">Acetylation</keyword>
<evidence type="ECO:0000256" key="14">
    <source>
        <dbReference type="ARBA" id="ARBA00048110"/>
    </source>
</evidence>
<feature type="domain" description="Alcohol dehydrogenase-like N-terminal" evidence="21">
    <location>
        <begin position="31"/>
        <end position="159"/>
    </location>
</feature>
<comment type="similarity">
    <text evidence="3 19">Belongs to the zinc-containing alcohol dehydrogenase family. Class-III subfamily.</text>
</comment>
<comment type="cofactor">
    <cofactor evidence="1 19">
        <name>Zn(2+)</name>
        <dbReference type="ChEBI" id="CHEBI:29105"/>
    </cofactor>
</comment>
<feature type="domain" description="Alcohol dehydrogenase-like C-terminal" evidence="20">
    <location>
        <begin position="201"/>
        <end position="331"/>
    </location>
</feature>
<dbReference type="eggNOG" id="KOG0022">
    <property type="taxonomic scope" value="Eukaryota"/>
</dbReference>
<evidence type="ECO:0000256" key="11">
    <source>
        <dbReference type="ARBA" id="ARBA00045297"/>
    </source>
</evidence>
<dbReference type="Pfam" id="PF08240">
    <property type="entry name" value="ADH_N"/>
    <property type="match status" value="1"/>
</dbReference>
<organism evidence="22 23">
    <name type="scientific">Heterocephalus glaber</name>
    <name type="common">Naked mole rat</name>
    <dbReference type="NCBI Taxonomy" id="10181"/>
    <lineage>
        <taxon>Eukaryota</taxon>
        <taxon>Metazoa</taxon>
        <taxon>Chordata</taxon>
        <taxon>Craniata</taxon>
        <taxon>Vertebrata</taxon>
        <taxon>Euteleostomi</taxon>
        <taxon>Mammalia</taxon>
        <taxon>Eutheria</taxon>
        <taxon>Euarchontoglires</taxon>
        <taxon>Glires</taxon>
        <taxon>Rodentia</taxon>
        <taxon>Hystricomorpha</taxon>
        <taxon>Bathyergidae</taxon>
        <taxon>Heterocephalus</taxon>
    </lineage>
</organism>
<evidence type="ECO:0000256" key="15">
    <source>
        <dbReference type="ARBA" id="ARBA00048942"/>
    </source>
</evidence>
<evidence type="ECO:0000313" key="25">
    <source>
        <dbReference type="RefSeq" id="XP_004870834.1"/>
    </source>
</evidence>
<keyword evidence="6 19" id="KW-0479">Metal-binding</keyword>
<keyword evidence="9 19" id="KW-0560">Oxidoreductase</keyword>
<evidence type="ECO:0000256" key="17">
    <source>
        <dbReference type="ARBA" id="ARBA00049164"/>
    </source>
</evidence>
<evidence type="ECO:0000259" key="20">
    <source>
        <dbReference type="Pfam" id="PF00107"/>
    </source>
</evidence>
<evidence type="ECO:0000256" key="7">
    <source>
        <dbReference type="ARBA" id="ARBA00022833"/>
    </source>
</evidence>
<evidence type="ECO:0000256" key="18">
    <source>
        <dbReference type="ARBA" id="ARBA00049243"/>
    </source>
</evidence>
<dbReference type="EC" id="1.1.1.284" evidence="19"/>
<dbReference type="AlphaFoldDB" id="G5BEU8"/>
<dbReference type="SUPFAM" id="SSF51735">
    <property type="entry name" value="NAD(P)-binding Rossmann-fold domains"/>
    <property type="match status" value="1"/>
</dbReference>
<sequence length="373" mass="39532">MAKQVIKCKAAVAWEAGKPLSIEIKVAPPKAHEVRIKIIATAVCHTDAYTLSGADPEGCFPVILGHEGAGIVKSVGEGVTKLKAGDTVIPLYIPQCGECKFCLNPKTNLCQKLRVTQGKGLMPDGSSRFTCKGKTILHYMGTSTFSEYTVVADIFVAKMDPLAPLDKGCLLGCGISTGYGAVVNTAKVEPGSTCAVFGLGGIGLAVIMGCKIAGASQIIGIDINKDKFSRAKEFGASHCINPQDFCKPIQEVLIEMTDGGLNYSSECIGKVKVMRAALEACHKGWGVSMVVGVAASGEEIATRPFQLVTGRTWKGTAFGGWKSVENVPNLVSEYMSEKIKVDEFVTGSLSFDQINEAFELLPSGKSIRTVVKI</sequence>
<evidence type="ECO:0000256" key="3">
    <source>
        <dbReference type="ARBA" id="ARBA00010902"/>
    </source>
</evidence>
<protein>
    <recommendedName>
        <fullName evidence="19">S-(hydroxymethyl)glutathione dehydrogenase</fullName>
        <ecNumber evidence="19">1.1.1.284</ecNumber>
    </recommendedName>
</protein>
<comment type="catalytic activity">
    <reaction evidence="16">
        <text>20-hydroxy-(5Z,8Z,11Z,14Z)-eicosatetraenoate + NAD(+) = 20-oxo-(5Z,8Z,11Z,14Z)-eicosatetraenoate + NADH + H(+)</text>
        <dbReference type="Rhea" id="RHEA:39799"/>
        <dbReference type="ChEBI" id="CHEBI:15378"/>
        <dbReference type="ChEBI" id="CHEBI:57540"/>
        <dbReference type="ChEBI" id="CHEBI:57945"/>
        <dbReference type="ChEBI" id="CHEBI:76624"/>
        <dbReference type="ChEBI" id="CHEBI:76645"/>
    </reaction>
    <physiologicalReaction direction="left-to-right" evidence="16">
        <dbReference type="Rhea" id="RHEA:39800"/>
    </physiologicalReaction>
</comment>
<dbReference type="EMBL" id="JH169895">
    <property type="protein sequence ID" value="EHB07809.1"/>
    <property type="molecule type" value="Genomic_DNA"/>
</dbReference>
<dbReference type="InterPro" id="IPR036291">
    <property type="entry name" value="NAD(P)-bd_dom_sf"/>
</dbReference>
<dbReference type="Pfam" id="PF00107">
    <property type="entry name" value="ADH_zinc_N"/>
    <property type="match status" value="1"/>
</dbReference>
<dbReference type="Proteomes" id="UP000006813">
    <property type="component" value="Unassembled WGS sequence"/>
</dbReference>
<comment type="catalytic activity">
    <reaction evidence="15">
        <text>S-nitrosoglutathione + NADH + H(+) = S-(hydroxysulfenamide)glutathione + NAD(+)</text>
        <dbReference type="Rhea" id="RHEA:78371"/>
        <dbReference type="ChEBI" id="CHEBI:15378"/>
        <dbReference type="ChEBI" id="CHEBI:57540"/>
        <dbReference type="ChEBI" id="CHEBI:57945"/>
        <dbReference type="ChEBI" id="CHEBI:145544"/>
        <dbReference type="ChEBI" id="CHEBI:229723"/>
    </reaction>
    <physiologicalReaction direction="left-to-right" evidence="15">
        <dbReference type="Rhea" id="RHEA:78372"/>
    </physiologicalReaction>
</comment>
<keyword evidence="24" id="KW-1185">Reference proteome</keyword>
<dbReference type="InterPro" id="IPR013154">
    <property type="entry name" value="ADH-like_N"/>
</dbReference>
<dbReference type="PROSITE" id="PS00059">
    <property type="entry name" value="ADH_ZINC"/>
    <property type="match status" value="1"/>
</dbReference>
<dbReference type="Gene3D" id="3.40.50.720">
    <property type="entry name" value="NAD(P)-binding Rossmann-like Domain"/>
    <property type="match status" value="1"/>
</dbReference>
<evidence type="ECO:0000256" key="16">
    <source>
        <dbReference type="ARBA" id="ARBA00049012"/>
    </source>
</evidence>
<dbReference type="InterPro" id="IPR011032">
    <property type="entry name" value="GroES-like_sf"/>
</dbReference>
<evidence type="ECO:0000313" key="22">
    <source>
        <dbReference type="EMBL" id="EHB07809.1"/>
    </source>
</evidence>
<accession>G5BEU8</accession>
<evidence type="ECO:0000256" key="13">
    <source>
        <dbReference type="ARBA" id="ARBA00048042"/>
    </source>
</evidence>
<dbReference type="Gene3D" id="3.90.180.10">
    <property type="entry name" value="Medium-chain alcohol dehydrogenases, catalytic domain"/>
    <property type="match status" value="1"/>
</dbReference>
<dbReference type="GO" id="GO:0004022">
    <property type="term" value="F:alcohol dehydrogenase (NAD+) activity"/>
    <property type="evidence" value="ECO:0007669"/>
    <property type="project" value="UniProtKB-EC"/>
</dbReference>
<dbReference type="GO" id="GO:0005829">
    <property type="term" value="C:cytosol"/>
    <property type="evidence" value="ECO:0007669"/>
    <property type="project" value="TreeGrafter"/>
</dbReference>
<keyword evidence="7 19" id="KW-0862">Zinc</keyword>
<dbReference type="KEGG" id="hgl:101707720"/>
<dbReference type="GO" id="GO:0046294">
    <property type="term" value="P:formaldehyde catabolic process"/>
    <property type="evidence" value="ECO:0007669"/>
    <property type="project" value="InterPro"/>
</dbReference>
<comment type="subcellular location">
    <subcellularLocation>
        <location evidence="2">Cytoplasm</location>
    </subcellularLocation>
</comment>
<comment type="catalytic activity">
    <reaction evidence="14 19">
        <text>S-(hydroxymethyl)glutathione + NAD(+) = S-formylglutathione + NADH + H(+)</text>
        <dbReference type="Rhea" id="RHEA:19985"/>
        <dbReference type="ChEBI" id="CHEBI:15378"/>
        <dbReference type="ChEBI" id="CHEBI:57540"/>
        <dbReference type="ChEBI" id="CHEBI:57688"/>
        <dbReference type="ChEBI" id="CHEBI:57945"/>
        <dbReference type="ChEBI" id="CHEBI:58758"/>
        <dbReference type="EC" id="1.1.1.284"/>
    </reaction>
</comment>
<dbReference type="OrthoDB" id="417550at2759"/>